<evidence type="ECO:0000313" key="6">
    <source>
        <dbReference type="Proteomes" id="UP000027931"/>
    </source>
</evidence>
<dbReference type="EMBL" id="JMIR01000029">
    <property type="protein sequence ID" value="KEO81982.1"/>
    <property type="molecule type" value="Genomic_DNA"/>
</dbReference>
<gene>
    <name evidence="5" type="ORF">EL26_17575</name>
</gene>
<evidence type="ECO:0000313" key="5">
    <source>
        <dbReference type="EMBL" id="KEO81982.1"/>
    </source>
</evidence>
<dbReference type="GO" id="GO:0016787">
    <property type="term" value="F:hydrolase activity"/>
    <property type="evidence" value="ECO:0007669"/>
    <property type="project" value="UniProtKB-KW"/>
</dbReference>
<evidence type="ECO:0000256" key="3">
    <source>
        <dbReference type="RuleBase" id="RU003476"/>
    </source>
</evidence>
<dbReference type="PROSITE" id="PS00893">
    <property type="entry name" value="NUDIX_BOX"/>
    <property type="match status" value="1"/>
</dbReference>
<dbReference type="InterPro" id="IPR000086">
    <property type="entry name" value="NUDIX_hydrolase_dom"/>
</dbReference>
<comment type="caution">
    <text evidence="5">The sequence shown here is derived from an EMBL/GenBank/DDBJ whole genome shotgun (WGS) entry which is preliminary data.</text>
</comment>
<dbReference type="PROSITE" id="PS51462">
    <property type="entry name" value="NUDIX"/>
    <property type="match status" value="1"/>
</dbReference>
<name>A0A074M7K9_9BACL</name>
<dbReference type="Proteomes" id="UP000027931">
    <property type="component" value="Unassembled WGS sequence"/>
</dbReference>
<comment type="similarity">
    <text evidence="3">Belongs to the Nudix hydrolase family.</text>
</comment>
<accession>A0A074M7K9</accession>
<comment type="cofactor">
    <cofactor evidence="1">
        <name>Mg(2+)</name>
        <dbReference type="ChEBI" id="CHEBI:18420"/>
    </cofactor>
</comment>
<organism evidence="5 6">
    <name type="scientific">Tumebacillus flagellatus</name>
    <dbReference type="NCBI Taxonomy" id="1157490"/>
    <lineage>
        <taxon>Bacteria</taxon>
        <taxon>Bacillati</taxon>
        <taxon>Bacillota</taxon>
        <taxon>Bacilli</taxon>
        <taxon>Bacillales</taxon>
        <taxon>Alicyclobacillaceae</taxon>
        <taxon>Tumebacillus</taxon>
    </lineage>
</organism>
<dbReference type="Pfam" id="PF00293">
    <property type="entry name" value="NUDIX"/>
    <property type="match status" value="1"/>
</dbReference>
<dbReference type="RefSeq" id="WP_038091483.1">
    <property type="nucleotide sequence ID" value="NZ_JMIR01000029.1"/>
</dbReference>
<dbReference type="PRINTS" id="PR00502">
    <property type="entry name" value="NUDIXFAMILY"/>
</dbReference>
<dbReference type="Gene3D" id="3.90.79.10">
    <property type="entry name" value="Nucleoside Triphosphate Pyrophosphohydrolase"/>
    <property type="match status" value="1"/>
</dbReference>
<dbReference type="InterPro" id="IPR020084">
    <property type="entry name" value="NUDIX_hydrolase_CS"/>
</dbReference>
<proteinExistence type="inferred from homology"/>
<protein>
    <submittedName>
        <fullName evidence="5">ADP-ribose pyrophosphatase</fullName>
    </submittedName>
</protein>
<dbReference type="STRING" id="1157490.EL26_17575"/>
<evidence type="ECO:0000259" key="4">
    <source>
        <dbReference type="PROSITE" id="PS51462"/>
    </source>
</evidence>
<sequence>MKDYVKELRQLVGNRPLILTGSCVFLLDSEGRLLLNRRTDNGFWGVPGGMMELHESLEETARRELREECGITVETLQLLDVFSGPELCYTYPNGDPVQNVTAAYIAQGYQGDLQADNTETSEVRFFALDDLPPESEIAPPIRVIVQAFLKHQNR</sequence>
<feature type="domain" description="Nudix hydrolase" evidence="4">
    <location>
        <begin position="16"/>
        <end position="150"/>
    </location>
</feature>
<keyword evidence="2 3" id="KW-0378">Hydrolase</keyword>
<dbReference type="PANTHER" id="PTHR43046:SF2">
    <property type="entry name" value="8-OXO-DGTP DIPHOSPHATASE-RELATED"/>
    <property type="match status" value="1"/>
</dbReference>
<dbReference type="InterPro" id="IPR015797">
    <property type="entry name" value="NUDIX_hydrolase-like_dom_sf"/>
</dbReference>
<dbReference type="PANTHER" id="PTHR43046">
    <property type="entry name" value="GDP-MANNOSE MANNOSYL HYDROLASE"/>
    <property type="match status" value="1"/>
</dbReference>
<dbReference type="OrthoDB" id="9787476at2"/>
<keyword evidence="6" id="KW-1185">Reference proteome</keyword>
<dbReference type="InterPro" id="IPR020476">
    <property type="entry name" value="Nudix_hydrolase"/>
</dbReference>
<dbReference type="AlphaFoldDB" id="A0A074M7K9"/>
<dbReference type="CDD" id="cd04677">
    <property type="entry name" value="NUDIX_Hydrolase"/>
    <property type="match status" value="1"/>
</dbReference>
<dbReference type="SUPFAM" id="SSF55811">
    <property type="entry name" value="Nudix"/>
    <property type="match status" value="1"/>
</dbReference>
<evidence type="ECO:0000256" key="1">
    <source>
        <dbReference type="ARBA" id="ARBA00001946"/>
    </source>
</evidence>
<evidence type="ECO:0000256" key="2">
    <source>
        <dbReference type="ARBA" id="ARBA00022801"/>
    </source>
</evidence>
<reference evidence="5 6" key="1">
    <citation type="journal article" date="2013" name="Int. J. Syst. Evol. Microbiol.">
        <title>Tumebacillus flagellatus sp. nov., an alpha-amylase/pullulanase-producing bacterium isolated from cassava wastewater.</title>
        <authorList>
            <person name="Wang Q."/>
            <person name="Xie N."/>
            <person name="Qin Y."/>
            <person name="Shen N."/>
            <person name="Zhu J."/>
            <person name="Mi H."/>
            <person name="Huang R."/>
        </authorList>
    </citation>
    <scope>NUCLEOTIDE SEQUENCE [LARGE SCALE GENOMIC DNA]</scope>
    <source>
        <strain evidence="5 6">GST4</strain>
    </source>
</reference>
<dbReference type="eggNOG" id="COG1051">
    <property type="taxonomic scope" value="Bacteria"/>
</dbReference>